<dbReference type="EMBL" id="AQHF01000024">
    <property type="protein sequence ID" value="MBE0346645.1"/>
    <property type="molecule type" value="Genomic_DNA"/>
</dbReference>
<dbReference type="InterPro" id="IPR010502">
    <property type="entry name" value="Carb-bd_dom_fam9"/>
</dbReference>
<dbReference type="Proteomes" id="UP000660708">
    <property type="component" value="Unassembled WGS sequence"/>
</dbReference>
<evidence type="ECO:0000313" key="5">
    <source>
        <dbReference type="Proteomes" id="UP000660708"/>
    </source>
</evidence>
<evidence type="ECO:0000313" key="4">
    <source>
        <dbReference type="EMBL" id="MBE0346645.1"/>
    </source>
</evidence>
<feature type="domain" description="DUF5916" evidence="3">
    <location>
        <begin position="259"/>
        <end position="334"/>
    </location>
</feature>
<dbReference type="RefSeq" id="WP_147391220.1">
    <property type="nucleotide sequence ID" value="NZ_AQHF01000024.1"/>
</dbReference>
<protein>
    <recommendedName>
        <fullName evidence="6">Hydrolase</fullName>
    </recommendedName>
</protein>
<name>A0A8I0MWT6_9GAMM</name>
<dbReference type="Pfam" id="PF06452">
    <property type="entry name" value="CBM9_1"/>
    <property type="match status" value="1"/>
</dbReference>
<accession>A0A8I0MWT6</accession>
<feature type="domain" description="Carbohydrate-binding" evidence="2">
    <location>
        <begin position="35"/>
        <end position="203"/>
    </location>
</feature>
<dbReference type="SUPFAM" id="SSF49344">
    <property type="entry name" value="CBD9-like"/>
    <property type="match status" value="1"/>
</dbReference>
<organism evidence="4 5">
    <name type="scientific">Pseudoalteromonas peptidolytica F12-50-A1</name>
    <dbReference type="NCBI Taxonomy" id="1315280"/>
    <lineage>
        <taxon>Bacteria</taxon>
        <taxon>Pseudomonadati</taxon>
        <taxon>Pseudomonadota</taxon>
        <taxon>Gammaproteobacteria</taxon>
        <taxon>Alteromonadales</taxon>
        <taxon>Pseudoalteromonadaceae</taxon>
        <taxon>Pseudoalteromonas</taxon>
    </lineage>
</organism>
<dbReference type="GO" id="GO:0004553">
    <property type="term" value="F:hydrolase activity, hydrolyzing O-glycosyl compounds"/>
    <property type="evidence" value="ECO:0007669"/>
    <property type="project" value="InterPro"/>
</dbReference>
<proteinExistence type="predicted"/>
<feature type="chain" id="PRO_5034153229" description="Hydrolase" evidence="1">
    <location>
        <begin position="21"/>
        <end position="764"/>
    </location>
</feature>
<dbReference type="GO" id="GO:0016052">
    <property type="term" value="P:carbohydrate catabolic process"/>
    <property type="evidence" value="ECO:0007669"/>
    <property type="project" value="InterPro"/>
</dbReference>
<dbReference type="CDD" id="cd09618">
    <property type="entry name" value="CBM9_like_2"/>
    <property type="match status" value="1"/>
</dbReference>
<dbReference type="AlphaFoldDB" id="A0A8I0MWT6"/>
<dbReference type="Gene3D" id="2.60.40.1190">
    <property type="match status" value="1"/>
</dbReference>
<dbReference type="GO" id="GO:0030246">
    <property type="term" value="F:carbohydrate binding"/>
    <property type="evidence" value="ECO:0007669"/>
    <property type="project" value="InterPro"/>
</dbReference>
<dbReference type="InterPro" id="IPR045670">
    <property type="entry name" value="DUF5916"/>
</dbReference>
<keyword evidence="1" id="KW-0732">Signal</keyword>
<evidence type="ECO:0000259" key="3">
    <source>
        <dbReference type="Pfam" id="PF19313"/>
    </source>
</evidence>
<reference evidence="4 5" key="1">
    <citation type="submission" date="2015-06" db="EMBL/GenBank/DDBJ databases">
        <title>Genome sequence of Pseudoalteromonas peptidolytica.</title>
        <authorList>
            <person name="Xie B.-B."/>
            <person name="Rong J.-C."/>
            <person name="Qin Q.-L."/>
            <person name="Zhang Y.-Z."/>
        </authorList>
    </citation>
    <scope>NUCLEOTIDE SEQUENCE [LARGE SCALE GENOMIC DNA]</scope>
    <source>
        <strain evidence="4 5">F12-50-A1</strain>
    </source>
</reference>
<sequence length="764" mass="87517">MLKAVTCSFAALLLSMPVSALNTNQIPFIQQAAKIDGLIDDNVWHQALEIDINNVTWPYENEKSPVKTKAYIYENGQSLFVAFDAKDPNPNLIRAFYRDRDRAWEDDLVGIKIDSFNNAQSAYQFFINPLGVQQDSIENELTKSENGSWNGIWDSAGTINEDGFIVEIEIPLRVLNFSNSTGNKTMAMEFLRFFPRNERLRISSMTLQHANPCWICQMPKYQGLAKAKQSSDIAIIPTLVGNSQETRDIEQGKAKPWQKAHNIEPGLDIKWAITPDTTLNATLNPDFSQVEADTGQLSVNNSFSLFFPEKRAFFLDNSDYFSSHLNLIHTRNISAPDYGVKLTGNKSGHTFAGFIANDERLNVVIPGNLGSRVVSLERKSENMALRYRRDVNKAFSFGLTSTTRQSETYKNQVASFDAKYKPTKSDLFELQLFGSDTQYDQQFVDYLCDSTLANCDLTESVLRVTDDDARGVGYYLNYEHNQKHWKAFSSYQSRDAAVRTDMGFITQVDFNKFVFGGEYRWYGTEQNWWNRAKWYGDWDISHNENGELLEKEVQTNFSINGPLQSFIDFGVEHRKRTGLRHDETRIAIDGNTSLFTENSQWTYLELKPMAGIFAGLKLSKSNRVDLANNRLGDLTFVRPVINLNIGKHFELRFRHTYEKMNAEGADVYSANLTDVRLTYQFNINSYLRLAIVNTDISRNPNNYINEVDATYKSLSTQLLYSYKLNPQTVFFAGYSDHGFQDDDLSKIIKDDKRIFMKFSYAWLM</sequence>
<comment type="caution">
    <text evidence="4">The sequence shown here is derived from an EMBL/GenBank/DDBJ whole genome shotgun (WGS) entry which is preliminary data.</text>
</comment>
<dbReference type="Pfam" id="PF19313">
    <property type="entry name" value="DUF5916"/>
    <property type="match status" value="1"/>
</dbReference>
<feature type="signal peptide" evidence="1">
    <location>
        <begin position="1"/>
        <end position="20"/>
    </location>
</feature>
<evidence type="ECO:0008006" key="6">
    <source>
        <dbReference type="Google" id="ProtNLM"/>
    </source>
</evidence>
<evidence type="ECO:0000256" key="1">
    <source>
        <dbReference type="SAM" id="SignalP"/>
    </source>
</evidence>
<keyword evidence="5" id="KW-1185">Reference proteome</keyword>
<gene>
    <name evidence="4" type="ORF">PPEP_a2728</name>
</gene>
<evidence type="ECO:0000259" key="2">
    <source>
        <dbReference type="Pfam" id="PF06452"/>
    </source>
</evidence>